<evidence type="ECO:0000256" key="6">
    <source>
        <dbReference type="ARBA" id="ARBA00022962"/>
    </source>
</evidence>
<comment type="subunit">
    <text evidence="8">Composed of two chains; the small (or glutamine) chain promotes the hydrolysis of glutamine to ammonia, which is used by the large (or ammonia) chain to synthesize carbamoyl phosphate. Tetramer of heterodimers (alpha,beta)4.</text>
</comment>
<dbReference type="RefSeq" id="WP_276520522.1">
    <property type="nucleotide sequence ID" value="NZ_AYYQ01000031.1"/>
</dbReference>
<dbReference type="SMART" id="SM01097">
    <property type="entry name" value="CPSase_sm_chain"/>
    <property type="match status" value="1"/>
</dbReference>
<comment type="catalytic activity">
    <reaction evidence="8">
        <text>L-glutamine + H2O = L-glutamate + NH4(+)</text>
        <dbReference type="Rhea" id="RHEA:15889"/>
        <dbReference type="ChEBI" id="CHEBI:15377"/>
        <dbReference type="ChEBI" id="CHEBI:28938"/>
        <dbReference type="ChEBI" id="CHEBI:29985"/>
        <dbReference type="ChEBI" id="CHEBI:58359"/>
    </reaction>
</comment>
<feature type="binding site" evidence="8">
    <location>
        <position position="248"/>
    </location>
    <ligand>
        <name>L-glutamine</name>
        <dbReference type="ChEBI" id="CHEBI:58359"/>
    </ligand>
</feature>
<dbReference type="InterPro" id="IPR002474">
    <property type="entry name" value="CarbamoylP_synth_ssu_N"/>
</dbReference>
<keyword evidence="3 8" id="KW-0436">Ligase</keyword>
<reference evidence="10 11" key="1">
    <citation type="journal article" date="2015" name="Genome Announc.">
        <title>Expanding the biotechnology potential of lactobacilli through comparative genomics of 213 strains and associated genera.</title>
        <authorList>
            <person name="Sun Z."/>
            <person name="Harris H.M."/>
            <person name="McCann A."/>
            <person name="Guo C."/>
            <person name="Argimon S."/>
            <person name="Zhang W."/>
            <person name="Yang X."/>
            <person name="Jeffery I.B."/>
            <person name="Cooney J.C."/>
            <person name="Kagawa T.F."/>
            <person name="Liu W."/>
            <person name="Song Y."/>
            <person name="Salvetti E."/>
            <person name="Wrobel A."/>
            <person name="Rasinkangas P."/>
            <person name="Parkhill J."/>
            <person name="Rea M.C."/>
            <person name="O'Sullivan O."/>
            <person name="Ritari J."/>
            <person name="Douillard F.P."/>
            <person name="Paul Ross R."/>
            <person name="Yang R."/>
            <person name="Briner A.E."/>
            <person name="Felis G.E."/>
            <person name="de Vos W.M."/>
            <person name="Barrangou R."/>
            <person name="Klaenhammer T.R."/>
            <person name="Caufield P.W."/>
            <person name="Cui Y."/>
            <person name="Zhang H."/>
            <person name="O'Toole P.W."/>
        </authorList>
    </citation>
    <scope>NUCLEOTIDE SEQUENCE [LARGE SCALE GENOMIC DNA]</scope>
    <source>
        <strain evidence="10 11">DSM 23829</strain>
    </source>
</reference>
<comment type="pathway">
    <text evidence="1 8">Amino-acid biosynthesis; L-arginine biosynthesis; carbamoyl phosphate from bicarbonate: step 1/1.</text>
</comment>
<evidence type="ECO:0000313" key="11">
    <source>
        <dbReference type="Proteomes" id="UP000052012"/>
    </source>
</evidence>
<evidence type="ECO:0000256" key="8">
    <source>
        <dbReference type="HAMAP-Rule" id="MF_01209"/>
    </source>
</evidence>
<feature type="domain" description="Carbamoyl-phosphate synthase small subunit N-terminal" evidence="9">
    <location>
        <begin position="1"/>
        <end position="131"/>
    </location>
</feature>
<dbReference type="PRINTS" id="PR00096">
    <property type="entry name" value="GATASE"/>
</dbReference>
<dbReference type="GO" id="GO:0005524">
    <property type="term" value="F:ATP binding"/>
    <property type="evidence" value="ECO:0007669"/>
    <property type="project" value="UniProtKB-UniRule"/>
</dbReference>
<evidence type="ECO:0000313" key="10">
    <source>
        <dbReference type="EMBL" id="KRM68083.1"/>
    </source>
</evidence>
<dbReference type="EC" id="6.3.5.5" evidence="8"/>
<feature type="active site" evidence="8">
    <location>
        <position position="331"/>
    </location>
</feature>
<dbReference type="InterPro" id="IPR050472">
    <property type="entry name" value="Anth_synth/Amidotransfase"/>
</dbReference>
<sequence>MKKYLVLEDGHVFIGESFGSHRDVYAEIVFNTGMTGYQETITDNSYKGQIVTFTYPIIGNYGINLEDSENDKPAAEAIIVHELARRIGNKRADMTLQEYAVKNDLPGISGIDTRELTEIIRNKGSMKAVILSEFDWKKVNALFNNEELDNTYQNKNIHGESMDNNDGRTVAVINFGIKDSIIAALQKRNIHVVMFPYHASYEEISAINPSGILLSNGPGNPENYAVAIPTIQKLEAKYPLMGICLGHQLFALANGAKTYKMKYGHRGFNHAVNDFETNKSNFTSQNHGYAVDAISITQTNLQITQKEINDGTVEGLKLVNRPAFSVQYHPDACPGPHDAEYMFDRFINMMIKNERSLQNA</sequence>
<evidence type="ECO:0000256" key="2">
    <source>
        <dbReference type="ARBA" id="ARBA00007800"/>
    </source>
</evidence>
<dbReference type="GO" id="GO:0006541">
    <property type="term" value="P:glutamine metabolic process"/>
    <property type="evidence" value="ECO:0007669"/>
    <property type="project" value="InterPro"/>
</dbReference>
<dbReference type="PRINTS" id="PR00099">
    <property type="entry name" value="CPSGATASE"/>
</dbReference>
<dbReference type="PANTHER" id="PTHR43418:SF7">
    <property type="entry name" value="CARBAMOYL-PHOSPHATE SYNTHASE SMALL CHAIN"/>
    <property type="match status" value="1"/>
</dbReference>
<dbReference type="PROSITE" id="PS51273">
    <property type="entry name" value="GATASE_TYPE_1"/>
    <property type="match status" value="1"/>
</dbReference>
<keyword evidence="5 8" id="KW-0067">ATP-binding</keyword>
<dbReference type="InterPro" id="IPR035686">
    <property type="entry name" value="CPSase_GATase1"/>
</dbReference>
<feature type="binding site" evidence="8">
    <location>
        <position position="45"/>
    </location>
    <ligand>
        <name>L-glutamine</name>
        <dbReference type="ChEBI" id="CHEBI:58359"/>
    </ligand>
</feature>
<dbReference type="UniPathway" id="UPA00068">
    <property type="reaction ID" value="UER00171"/>
</dbReference>
<keyword evidence="4 8" id="KW-0547">Nucleotide-binding</keyword>
<feature type="region of interest" description="CPSase" evidence="8">
    <location>
        <begin position="1"/>
        <end position="168"/>
    </location>
</feature>
<dbReference type="UniPathway" id="UPA00070">
    <property type="reaction ID" value="UER00115"/>
</dbReference>
<evidence type="ECO:0000256" key="4">
    <source>
        <dbReference type="ARBA" id="ARBA00022741"/>
    </source>
</evidence>
<feature type="active site" evidence="8">
    <location>
        <position position="329"/>
    </location>
</feature>
<comment type="similarity">
    <text evidence="2 8">Belongs to the CarA family.</text>
</comment>
<evidence type="ECO:0000256" key="3">
    <source>
        <dbReference type="ARBA" id="ARBA00022598"/>
    </source>
</evidence>
<proteinExistence type="inferred from homology"/>
<feature type="binding site" evidence="8">
    <location>
        <position position="245"/>
    </location>
    <ligand>
        <name>L-glutamine</name>
        <dbReference type="ChEBI" id="CHEBI:58359"/>
    </ligand>
</feature>
<dbReference type="CDD" id="cd01744">
    <property type="entry name" value="GATase1_CPSase"/>
    <property type="match status" value="1"/>
</dbReference>
<feature type="binding site" evidence="8">
    <location>
        <position position="217"/>
    </location>
    <ligand>
        <name>L-glutamine</name>
        <dbReference type="ChEBI" id="CHEBI:58359"/>
    </ligand>
</feature>
<feature type="binding site" evidence="8">
    <location>
        <position position="289"/>
    </location>
    <ligand>
        <name>L-glutamine</name>
        <dbReference type="ChEBI" id="CHEBI:58359"/>
    </ligand>
</feature>
<keyword evidence="11" id="KW-1185">Reference proteome</keyword>
<comment type="caution">
    <text evidence="10">The sequence shown here is derived from an EMBL/GenBank/DDBJ whole genome shotgun (WGS) entry which is preliminary data.</text>
</comment>
<evidence type="ECO:0000256" key="1">
    <source>
        <dbReference type="ARBA" id="ARBA00005077"/>
    </source>
</evidence>
<feature type="binding site" evidence="8">
    <location>
        <position position="288"/>
    </location>
    <ligand>
        <name>L-glutamine</name>
        <dbReference type="ChEBI" id="CHEBI:58359"/>
    </ligand>
</feature>
<accession>A0A0R2AXZ3</accession>
<dbReference type="GO" id="GO:0006207">
    <property type="term" value="P:'de novo' pyrimidine nucleobase biosynthetic process"/>
    <property type="evidence" value="ECO:0007669"/>
    <property type="project" value="InterPro"/>
</dbReference>
<dbReference type="PANTHER" id="PTHR43418">
    <property type="entry name" value="MULTIFUNCTIONAL TRYPTOPHAN BIOSYNTHESIS PROTEIN-RELATED"/>
    <property type="match status" value="1"/>
</dbReference>
<evidence type="ECO:0000256" key="7">
    <source>
        <dbReference type="ARBA" id="ARBA00048816"/>
    </source>
</evidence>
<dbReference type="GO" id="GO:0004359">
    <property type="term" value="F:glutaminase activity"/>
    <property type="evidence" value="ECO:0007669"/>
    <property type="project" value="RHEA"/>
</dbReference>
<gene>
    <name evidence="8" type="primary">carA</name>
    <name evidence="10" type="ORF">FD06_GL000201</name>
</gene>
<protein>
    <recommendedName>
        <fullName evidence="8">Carbamoyl phosphate synthase small chain</fullName>
        <ecNumber evidence="8">6.3.5.5</ecNumber>
    </recommendedName>
    <alternativeName>
        <fullName evidence="8">Carbamoyl phosphate synthetase glutamine chain</fullName>
    </alternativeName>
</protein>
<comment type="catalytic activity">
    <reaction evidence="7 8">
        <text>hydrogencarbonate + L-glutamine + 2 ATP + H2O = carbamoyl phosphate + L-glutamate + 2 ADP + phosphate + 2 H(+)</text>
        <dbReference type="Rhea" id="RHEA:18633"/>
        <dbReference type="ChEBI" id="CHEBI:15377"/>
        <dbReference type="ChEBI" id="CHEBI:15378"/>
        <dbReference type="ChEBI" id="CHEBI:17544"/>
        <dbReference type="ChEBI" id="CHEBI:29985"/>
        <dbReference type="ChEBI" id="CHEBI:30616"/>
        <dbReference type="ChEBI" id="CHEBI:43474"/>
        <dbReference type="ChEBI" id="CHEBI:58228"/>
        <dbReference type="ChEBI" id="CHEBI:58359"/>
        <dbReference type="ChEBI" id="CHEBI:456216"/>
        <dbReference type="EC" id="6.3.5.5"/>
    </reaction>
</comment>
<dbReference type="InterPro" id="IPR029062">
    <property type="entry name" value="Class_I_gatase-like"/>
</dbReference>
<dbReference type="SUPFAM" id="SSF52317">
    <property type="entry name" value="Class I glutamine amidotransferase-like"/>
    <property type="match status" value="1"/>
</dbReference>
<dbReference type="PATRIC" id="fig|1423781.4.peg.203"/>
<dbReference type="InterPro" id="IPR006274">
    <property type="entry name" value="CarbamoylP_synth_ssu"/>
</dbReference>
<dbReference type="Pfam" id="PF00988">
    <property type="entry name" value="CPSase_sm_chain"/>
    <property type="match status" value="1"/>
</dbReference>
<dbReference type="NCBIfam" id="TIGR01368">
    <property type="entry name" value="CPSaseIIsmall"/>
    <property type="match status" value="1"/>
</dbReference>
<dbReference type="GO" id="GO:0004088">
    <property type="term" value="F:carbamoyl-phosphate synthase (glutamine-hydrolyzing) activity"/>
    <property type="evidence" value="ECO:0007669"/>
    <property type="project" value="UniProtKB-UniRule"/>
</dbReference>
<dbReference type="GO" id="GO:0044205">
    <property type="term" value="P:'de novo' UMP biosynthetic process"/>
    <property type="evidence" value="ECO:0007669"/>
    <property type="project" value="UniProtKB-UniRule"/>
</dbReference>
<comment type="function">
    <text evidence="8">Small subunit of the glutamine-dependent carbamoyl phosphate synthetase (CPSase). CPSase catalyzes the formation of carbamoyl phosphate from the ammonia moiety of glutamine, carbonate, and phosphate donated by ATP, constituting the first step of 2 biosynthetic pathways, one leading to arginine and/or urea and the other to pyrimidine nucleotides. The small subunit (glutamine amidotransferase) binds and cleaves glutamine to supply the large subunit with the substrate ammonia.</text>
</comment>
<evidence type="ECO:0000259" key="9">
    <source>
        <dbReference type="SMART" id="SM01097"/>
    </source>
</evidence>
<feature type="binding site" evidence="8">
    <location>
        <position position="286"/>
    </location>
    <ligand>
        <name>L-glutamine</name>
        <dbReference type="ChEBI" id="CHEBI:58359"/>
    </ligand>
</feature>
<comment type="pathway">
    <text evidence="8">Pyrimidine metabolism; UMP biosynthesis via de novo pathway; (S)-dihydroorotate from bicarbonate: step 1/3.</text>
</comment>
<dbReference type="InterPro" id="IPR017926">
    <property type="entry name" value="GATASE"/>
</dbReference>
<dbReference type="Proteomes" id="UP000052012">
    <property type="component" value="Unassembled WGS sequence"/>
</dbReference>
<keyword evidence="8" id="KW-0055">Arginine biosynthesis</keyword>
<feature type="binding site" evidence="8">
    <location>
        <position position="219"/>
    </location>
    <ligand>
        <name>L-glutamine</name>
        <dbReference type="ChEBI" id="CHEBI:58359"/>
    </ligand>
</feature>
<dbReference type="SUPFAM" id="SSF52021">
    <property type="entry name" value="Carbamoyl phosphate synthetase, small subunit N-terminal domain"/>
    <property type="match status" value="1"/>
</dbReference>
<keyword evidence="8" id="KW-0665">Pyrimidine biosynthesis</keyword>
<dbReference type="Gene3D" id="3.50.30.20">
    <property type="entry name" value="Carbamoyl-phosphate synthase small subunit, N-terminal domain"/>
    <property type="match status" value="1"/>
</dbReference>
<dbReference type="Gene3D" id="3.40.50.880">
    <property type="match status" value="1"/>
</dbReference>
<dbReference type="GO" id="GO:0006526">
    <property type="term" value="P:L-arginine biosynthetic process"/>
    <property type="evidence" value="ECO:0007669"/>
    <property type="project" value="UniProtKB-UniRule"/>
</dbReference>
<keyword evidence="6 8" id="KW-0315">Glutamine amidotransferase</keyword>
<dbReference type="STRING" id="1423781.FD06_GL000201"/>
<dbReference type="InterPro" id="IPR036480">
    <property type="entry name" value="CarbP_synth_ssu_N_sf"/>
</dbReference>
<dbReference type="HAMAP" id="MF_01209">
    <property type="entry name" value="CPSase_S_chain"/>
    <property type="match status" value="1"/>
</dbReference>
<evidence type="ECO:0000256" key="5">
    <source>
        <dbReference type="ARBA" id="ARBA00022840"/>
    </source>
</evidence>
<keyword evidence="8" id="KW-0028">Amino-acid biosynthesis</keyword>
<feature type="active site" description="Nucleophile" evidence="8">
    <location>
        <position position="244"/>
    </location>
</feature>
<dbReference type="Pfam" id="PF00117">
    <property type="entry name" value="GATase"/>
    <property type="match status" value="1"/>
</dbReference>
<name>A0A0R2AXZ3_9LACO</name>
<dbReference type="AlphaFoldDB" id="A0A0R2AXZ3"/>
<dbReference type="NCBIfam" id="NF009475">
    <property type="entry name" value="PRK12838.1"/>
    <property type="match status" value="1"/>
</dbReference>
<organism evidence="10 11">
    <name type="scientific">Apilactobacillus ozensis DSM 23829 = JCM 17196</name>
    <dbReference type="NCBI Taxonomy" id="1423781"/>
    <lineage>
        <taxon>Bacteria</taxon>
        <taxon>Bacillati</taxon>
        <taxon>Bacillota</taxon>
        <taxon>Bacilli</taxon>
        <taxon>Lactobacillales</taxon>
        <taxon>Lactobacillaceae</taxon>
        <taxon>Apilactobacillus</taxon>
    </lineage>
</organism>
<dbReference type="PRINTS" id="PR00097">
    <property type="entry name" value="ANTSNTHASEII"/>
</dbReference>
<dbReference type="EMBL" id="AYYQ01000031">
    <property type="protein sequence ID" value="KRM68083.1"/>
    <property type="molecule type" value="Genomic_DNA"/>
</dbReference>